<feature type="domain" description="Aminoglycoside phosphotransferase" evidence="1">
    <location>
        <begin position="40"/>
        <end position="264"/>
    </location>
</feature>
<sequence length="311" mass="35518">MDRRLSNMNQPWSPEKLISDLKAAEIIEKQFPKLKPVTTEILGEGFDNSVFLVNKQFVFRFPRREIAAKLMQTENRALPALAPLLPIPAPNPLFIGKPEAEYPWQFGGYEILPGKTAAALTHEQRMLSVEPLAHFLRTLHDFPLEEAKKLQIPYDQLDRINILKRKPMLETNIESARENGLLNQNLVESLYTFLATITEPIKERTQTLVHGDLHIRNFLVNETGRISAIIDWGDMHIGNPAIDLSIIYSFLPASGREHFFKLYGDVEPEVKKLARFKAVYSILVLLLYAEDLKDEELIKEAQLSLHVALSD</sequence>
<dbReference type="STRING" id="1193713.GCA_001636315_03488"/>
<evidence type="ECO:0000313" key="2">
    <source>
        <dbReference type="EMBL" id="AZU60639.1"/>
    </source>
</evidence>
<keyword evidence="3" id="KW-1185">Reference proteome</keyword>
<dbReference type="PANTHER" id="PTHR21310">
    <property type="entry name" value="AMINOGLYCOSIDE PHOSPHOTRANSFERASE-RELATED-RELATED"/>
    <property type="match status" value="1"/>
</dbReference>
<dbReference type="KEGG" id="nmk:CHR53_04815"/>
<dbReference type="Proteomes" id="UP000282892">
    <property type="component" value="Chromosome"/>
</dbReference>
<dbReference type="SUPFAM" id="SSF56112">
    <property type="entry name" value="Protein kinase-like (PK-like)"/>
    <property type="match status" value="1"/>
</dbReference>
<dbReference type="Gene3D" id="3.30.200.20">
    <property type="entry name" value="Phosphorylase Kinase, domain 1"/>
    <property type="match status" value="1"/>
</dbReference>
<reference evidence="2 3" key="1">
    <citation type="submission" date="2017-07" db="EMBL/GenBank/DDBJ databases">
        <title>The complete genome sequence of Bacillus mesonae strain H20-5, an efficient strain improving plant abiotic stress resistance.</title>
        <authorList>
            <person name="Kim S.Y."/>
            <person name="Song H."/>
            <person name="Sang M.K."/>
            <person name="Weon H.-Y."/>
            <person name="Song J."/>
        </authorList>
    </citation>
    <scope>NUCLEOTIDE SEQUENCE [LARGE SCALE GENOMIC DNA]</scope>
    <source>
        <strain evidence="2 3">H20-5</strain>
    </source>
</reference>
<gene>
    <name evidence="2" type="ORF">CHR53_04815</name>
</gene>
<dbReference type="InterPro" id="IPR002575">
    <property type="entry name" value="Aminoglycoside_PTrfase"/>
</dbReference>
<evidence type="ECO:0000313" key="3">
    <source>
        <dbReference type="Proteomes" id="UP000282892"/>
    </source>
</evidence>
<dbReference type="EMBL" id="CP022572">
    <property type="protein sequence ID" value="AZU60639.1"/>
    <property type="molecule type" value="Genomic_DNA"/>
</dbReference>
<dbReference type="Gene3D" id="3.90.1200.10">
    <property type="match status" value="1"/>
</dbReference>
<dbReference type="InterPro" id="IPR011009">
    <property type="entry name" value="Kinase-like_dom_sf"/>
</dbReference>
<dbReference type="PANTHER" id="PTHR21310:SF42">
    <property type="entry name" value="BIFUNCTIONAL AAC_APH"/>
    <property type="match status" value="1"/>
</dbReference>
<dbReference type="OrthoDB" id="3806873at2"/>
<proteinExistence type="predicted"/>
<dbReference type="InterPro" id="IPR051678">
    <property type="entry name" value="AGP_Transferase"/>
</dbReference>
<dbReference type="Pfam" id="PF01636">
    <property type="entry name" value="APH"/>
    <property type="match status" value="1"/>
</dbReference>
<accession>A0A3Q9QWU5</accession>
<organism evidence="2 3">
    <name type="scientific">Neobacillus mesonae</name>
    <dbReference type="NCBI Taxonomy" id="1193713"/>
    <lineage>
        <taxon>Bacteria</taxon>
        <taxon>Bacillati</taxon>
        <taxon>Bacillota</taxon>
        <taxon>Bacilli</taxon>
        <taxon>Bacillales</taxon>
        <taxon>Bacillaceae</taxon>
        <taxon>Neobacillus</taxon>
    </lineage>
</organism>
<name>A0A3Q9QWU5_9BACI</name>
<evidence type="ECO:0000259" key="1">
    <source>
        <dbReference type="Pfam" id="PF01636"/>
    </source>
</evidence>
<dbReference type="AlphaFoldDB" id="A0A3Q9QWU5"/>
<protein>
    <recommendedName>
        <fullName evidence="1">Aminoglycoside phosphotransferase domain-containing protein</fullName>
    </recommendedName>
</protein>